<sequence>MTRLLTDLPQPTAAALLDDDSVVVQPVGALEQHGAHLPLNTDLVVPDAIATAAVERVAAAGVDAWLLPPLAVSKSDEHHWAAGSIWLEASTLWDTLLDIGRSVAATGAGSLVFVNGHGGNTALLGVVNREIRRRHGLRTFSMGSGVQRAGDGVHGPDELGMGIHAGHSETSVMLALRPELVRMDAAVRSVPEHIAEYTTIGFNGYPVSFGWTSDDFGASGVIGDPTGATAEYGRVLVEEGTAFVARALTEISRFRHRG</sequence>
<organism evidence="6 7">
    <name type="scientific">Microbacterium betulae</name>
    <dbReference type="NCBI Taxonomy" id="2981139"/>
    <lineage>
        <taxon>Bacteria</taxon>
        <taxon>Bacillati</taxon>
        <taxon>Actinomycetota</taxon>
        <taxon>Actinomycetes</taxon>
        <taxon>Micrococcales</taxon>
        <taxon>Microbacteriaceae</taxon>
        <taxon>Microbacterium</taxon>
    </lineage>
</organism>
<protein>
    <submittedName>
        <fullName evidence="6">Creatininase family protein</fullName>
    </submittedName>
</protein>
<dbReference type="EMBL" id="CP118157">
    <property type="protein sequence ID" value="WOF23911.1"/>
    <property type="molecule type" value="Genomic_DNA"/>
</dbReference>
<dbReference type="KEGG" id="mbet:N8K70_04300"/>
<dbReference type="AlphaFoldDB" id="A0AA97I5M7"/>
<name>A0AA97I5M7_9MICO</name>
<dbReference type="PANTHER" id="PTHR35005:SF1">
    <property type="entry name" value="2-AMINO-5-FORMYLAMINO-6-RIBOSYLAMINOPYRIMIDIN-4(3H)-ONE 5'-MONOPHOSPHATE DEFORMYLASE"/>
    <property type="match status" value="1"/>
</dbReference>
<proteinExistence type="inferred from homology"/>
<keyword evidence="7" id="KW-1185">Reference proteome</keyword>
<keyword evidence="3" id="KW-0378">Hydrolase</keyword>
<dbReference type="GO" id="GO:0009231">
    <property type="term" value="P:riboflavin biosynthetic process"/>
    <property type="evidence" value="ECO:0007669"/>
    <property type="project" value="TreeGrafter"/>
</dbReference>
<gene>
    <name evidence="6" type="ORF">N8K70_04300</name>
</gene>
<evidence type="ECO:0000256" key="1">
    <source>
        <dbReference type="ARBA" id="ARBA00001947"/>
    </source>
</evidence>
<evidence type="ECO:0000256" key="5">
    <source>
        <dbReference type="ARBA" id="ARBA00024029"/>
    </source>
</evidence>
<evidence type="ECO:0000256" key="2">
    <source>
        <dbReference type="ARBA" id="ARBA00022723"/>
    </source>
</evidence>
<dbReference type="PANTHER" id="PTHR35005">
    <property type="entry name" value="3-DEHYDRO-SCYLLO-INOSOSE HYDROLASE"/>
    <property type="match status" value="1"/>
</dbReference>
<keyword evidence="4" id="KW-0862">Zinc</keyword>
<evidence type="ECO:0000313" key="6">
    <source>
        <dbReference type="EMBL" id="WOF23911.1"/>
    </source>
</evidence>
<dbReference type="Proteomes" id="UP001305498">
    <property type="component" value="Chromosome"/>
</dbReference>
<evidence type="ECO:0000256" key="4">
    <source>
        <dbReference type="ARBA" id="ARBA00022833"/>
    </source>
</evidence>
<dbReference type="SUPFAM" id="SSF102215">
    <property type="entry name" value="Creatininase"/>
    <property type="match status" value="1"/>
</dbReference>
<accession>A0AA97I5M7</accession>
<dbReference type="GO" id="GO:0016811">
    <property type="term" value="F:hydrolase activity, acting on carbon-nitrogen (but not peptide) bonds, in linear amides"/>
    <property type="evidence" value="ECO:0007669"/>
    <property type="project" value="TreeGrafter"/>
</dbReference>
<dbReference type="Pfam" id="PF02633">
    <property type="entry name" value="Creatininase"/>
    <property type="match status" value="1"/>
</dbReference>
<dbReference type="InterPro" id="IPR003785">
    <property type="entry name" value="Creatininase/forma_Hydrolase"/>
</dbReference>
<evidence type="ECO:0000313" key="7">
    <source>
        <dbReference type="Proteomes" id="UP001305498"/>
    </source>
</evidence>
<keyword evidence="2" id="KW-0479">Metal-binding</keyword>
<dbReference type="Gene3D" id="3.40.50.10310">
    <property type="entry name" value="Creatininase"/>
    <property type="match status" value="1"/>
</dbReference>
<evidence type="ECO:0000256" key="3">
    <source>
        <dbReference type="ARBA" id="ARBA00022801"/>
    </source>
</evidence>
<reference evidence="6 7" key="1">
    <citation type="submission" date="2023-02" db="EMBL/GenBank/DDBJ databases">
        <title>Microbacterium betulae sp. nov., isolated from birch wood.</title>
        <authorList>
            <person name="Pasciak M."/>
            <person name="Pawlik K.J."/>
            <person name="Martynowski D."/>
            <person name="Laczmanski L."/>
            <person name="Ciekot J."/>
            <person name="Szponar B."/>
            <person name="Wojcik-Fatla A."/>
            <person name="Mackiewicz B."/>
            <person name="Farian E."/>
            <person name="Cholewa G."/>
            <person name="Cholewa A."/>
            <person name="Dutkiewicz J."/>
        </authorList>
    </citation>
    <scope>NUCLEOTIDE SEQUENCE [LARGE SCALE GENOMIC DNA]</scope>
    <source>
        <strain evidence="6 7">AB</strain>
    </source>
</reference>
<dbReference type="RefSeq" id="WP_317140383.1">
    <property type="nucleotide sequence ID" value="NZ_CP118157.1"/>
</dbReference>
<comment type="cofactor">
    <cofactor evidence="1">
        <name>Zn(2+)</name>
        <dbReference type="ChEBI" id="CHEBI:29105"/>
    </cofactor>
</comment>
<dbReference type="GO" id="GO:0046872">
    <property type="term" value="F:metal ion binding"/>
    <property type="evidence" value="ECO:0007669"/>
    <property type="project" value="UniProtKB-KW"/>
</dbReference>
<dbReference type="InterPro" id="IPR024087">
    <property type="entry name" value="Creatininase-like_sf"/>
</dbReference>
<comment type="similarity">
    <text evidence="5">Belongs to the creatininase superfamily.</text>
</comment>